<reference evidence="5 6" key="1">
    <citation type="submission" date="2023-08" db="EMBL/GenBank/DDBJ databases">
        <title>Annotated Genome Sequence of Vanrija albida AlHP1.</title>
        <authorList>
            <person name="Herzog R."/>
        </authorList>
    </citation>
    <scope>NUCLEOTIDE SEQUENCE [LARGE SCALE GENOMIC DNA]</scope>
    <source>
        <strain evidence="5 6">AlHP1</strain>
    </source>
</reference>
<dbReference type="CDD" id="cd05233">
    <property type="entry name" value="SDR_c"/>
    <property type="match status" value="1"/>
</dbReference>
<dbReference type="PROSITE" id="PS00061">
    <property type="entry name" value="ADH_SHORT"/>
    <property type="match status" value="1"/>
</dbReference>
<name>A0ABR3Q4L2_9TREE</name>
<dbReference type="InterPro" id="IPR036291">
    <property type="entry name" value="NAD(P)-bd_dom_sf"/>
</dbReference>
<accession>A0ABR3Q4L2</accession>
<keyword evidence="2" id="KW-0521">NADP</keyword>
<dbReference type="InterPro" id="IPR020904">
    <property type="entry name" value="Sc_DH/Rdtase_CS"/>
</dbReference>
<dbReference type="Gene3D" id="3.40.50.720">
    <property type="entry name" value="NAD(P)-binding Rossmann-like Domain"/>
    <property type="match status" value="1"/>
</dbReference>
<protein>
    <submittedName>
        <fullName evidence="5">Uncharacterized protein</fullName>
    </submittedName>
</protein>
<organism evidence="5 6">
    <name type="scientific">Vanrija albida</name>
    <dbReference type="NCBI Taxonomy" id="181172"/>
    <lineage>
        <taxon>Eukaryota</taxon>
        <taxon>Fungi</taxon>
        <taxon>Dikarya</taxon>
        <taxon>Basidiomycota</taxon>
        <taxon>Agaricomycotina</taxon>
        <taxon>Tremellomycetes</taxon>
        <taxon>Trichosporonales</taxon>
        <taxon>Trichosporonaceae</taxon>
        <taxon>Vanrija</taxon>
    </lineage>
</organism>
<evidence type="ECO:0000256" key="2">
    <source>
        <dbReference type="ARBA" id="ARBA00022857"/>
    </source>
</evidence>
<evidence type="ECO:0000256" key="1">
    <source>
        <dbReference type="ARBA" id="ARBA00006484"/>
    </source>
</evidence>
<evidence type="ECO:0000256" key="3">
    <source>
        <dbReference type="ARBA" id="ARBA00023002"/>
    </source>
</evidence>
<sequence length="246" mass="25526">MFVIEGKRALITGGSAGLGAAVAQALAAKGARIAINYSSNAERAQKTLSGLSGQGHVLVQGDVFSHDGIKEVVAKAQKELDGAIDIVISNAGWTKFAPFNDLNAVADADWERMYRANVLSHLWLAQATEADLKKTGGSFLISASVAGLRPSGSSMAYSVSKAALVHLTKCLAKALAPSARVNAVAPGLILTDWSAGFTKEQIDFATNAALLKKTSELDDLANTFVSLAENQSITGQIVEVSAGLGL</sequence>
<keyword evidence="3" id="KW-0560">Oxidoreductase</keyword>
<dbReference type="GeneID" id="95984413"/>
<dbReference type="PRINTS" id="PR00081">
    <property type="entry name" value="GDHRDH"/>
</dbReference>
<evidence type="ECO:0000313" key="6">
    <source>
        <dbReference type="Proteomes" id="UP001565368"/>
    </source>
</evidence>
<dbReference type="PANTHER" id="PTHR43618">
    <property type="entry name" value="7-ALPHA-HYDROXYSTEROID DEHYDROGENASE"/>
    <property type="match status" value="1"/>
</dbReference>
<comment type="similarity">
    <text evidence="1 4">Belongs to the short-chain dehydrogenases/reductases (SDR) family.</text>
</comment>
<dbReference type="Proteomes" id="UP001565368">
    <property type="component" value="Unassembled WGS sequence"/>
</dbReference>
<dbReference type="RefSeq" id="XP_069209331.1">
    <property type="nucleotide sequence ID" value="XM_069351913.1"/>
</dbReference>
<evidence type="ECO:0000256" key="4">
    <source>
        <dbReference type="RuleBase" id="RU000363"/>
    </source>
</evidence>
<dbReference type="InterPro" id="IPR052178">
    <property type="entry name" value="Sec_Metab_Biosynth_SDR"/>
</dbReference>
<dbReference type="EMBL" id="JBBXJM010000003">
    <property type="protein sequence ID" value="KAL1409387.1"/>
    <property type="molecule type" value="Genomic_DNA"/>
</dbReference>
<keyword evidence="6" id="KW-1185">Reference proteome</keyword>
<gene>
    <name evidence="5" type="ORF">Q8F55_003370</name>
</gene>
<proteinExistence type="inferred from homology"/>
<dbReference type="PANTHER" id="PTHR43618:SF12">
    <property type="entry name" value="OXIDOREDUCTASE, SHORT-CHAIN DEHYDROGENASE_REDUCTASE FAMILY (AFU_ORTHOLOGUE AFUA_1G14540)"/>
    <property type="match status" value="1"/>
</dbReference>
<dbReference type="SUPFAM" id="SSF51735">
    <property type="entry name" value="NAD(P)-binding Rossmann-fold domains"/>
    <property type="match status" value="1"/>
</dbReference>
<dbReference type="InterPro" id="IPR002347">
    <property type="entry name" value="SDR_fam"/>
</dbReference>
<comment type="caution">
    <text evidence="5">The sequence shown here is derived from an EMBL/GenBank/DDBJ whole genome shotgun (WGS) entry which is preliminary data.</text>
</comment>
<dbReference type="Pfam" id="PF00106">
    <property type="entry name" value="adh_short"/>
    <property type="match status" value="1"/>
</dbReference>
<dbReference type="PRINTS" id="PR00080">
    <property type="entry name" value="SDRFAMILY"/>
</dbReference>
<evidence type="ECO:0000313" key="5">
    <source>
        <dbReference type="EMBL" id="KAL1409387.1"/>
    </source>
</evidence>